<evidence type="ECO:0000313" key="1">
    <source>
        <dbReference type="EMBL" id="GAA0554153.1"/>
    </source>
</evidence>
<dbReference type="PROSITE" id="PS51257">
    <property type="entry name" value="PROKAR_LIPOPROTEIN"/>
    <property type="match status" value="1"/>
</dbReference>
<gene>
    <name evidence="2" type="ORF">ABNG02_10505</name>
    <name evidence="1" type="ORF">GCM10008994_31480</name>
</gene>
<reference evidence="2 4" key="3">
    <citation type="submission" date="2024-06" db="EMBL/GenBank/DDBJ databases">
        <title>Halorubrum miltondacostae sp. nov., a potential PHA producer isolated from an inland solar saltern in Rio Maior, Portugal.</title>
        <authorList>
            <person name="Albuquerque L."/>
            <person name="Viver T."/>
            <person name="Barroso C."/>
            <person name="Claudino R."/>
            <person name="Galvan M."/>
            <person name="Simoes G."/>
            <person name="Lobo Da Cunha A."/>
            <person name="Egas C."/>
        </authorList>
    </citation>
    <scope>NUCLEOTIDE SEQUENCE [LARGE SCALE GENOMIC DNA]</scope>
    <source>
        <strain evidence="2 4">DSM 18646</strain>
    </source>
</reference>
<dbReference type="RefSeq" id="WP_343780647.1">
    <property type="nucleotide sequence ID" value="NZ_BAAADQ010000016.1"/>
</dbReference>
<keyword evidence="4" id="KW-1185">Reference proteome</keyword>
<reference evidence="1" key="1">
    <citation type="journal article" date="2014" name="Int. J. Syst. Evol. Microbiol.">
        <title>Complete genome sequence of Corynebacterium casei LMG S-19264T (=DSM 44701T), isolated from a smear-ripened cheese.</title>
        <authorList>
            <consortium name="US DOE Joint Genome Institute (JGI-PGF)"/>
            <person name="Walter F."/>
            <person name="Albersmeier A."/>
            <person name="Kalinowski J."/>
            <person name="Ruckert C."/>
        </authorList>
    </citation>
    <scope>NUCLEOTIDE SEQUENCE</scope>
    <source>
        <strain evidence="1">JCM 14265</strain>
    </source>
</reference>
<sequence>MPSRSRRALLAAAGTGFAGGLAGCSARIGDLSTAQTDPNDFDVGPVYVADGVRLPDGAGPRTVEDPTGGRVALFPSDGTDREAALSALRGATPVAVVGRSAQATLMDLCAADGRPYGFASNSWGPTTRVAAAVPSDDGLVTHVFEGVEVPSGLAGAVARVLDPPRTACPVDAELSDRPPGLDDGARTLGPSYVHGRNDVAAFTRRDAVRVASDADRTHVELELRGTIRGGESAGCDGAYAADQVRLVASFDGDVRSTAPPAGETAGLEVRRVAEETGDAVDHRFTRSGDGVRPEFTACQRSLVTATETLDPFSYVANARFRWRDRRILREDDLWHHHTPGRAVWYPDGGRSA</sequence>
<dbReference type="PROSITE" id="PS51318">
    <property type="entry name" value="TAT"/>
    <property type="match status" value="1"/>
</dbReference>
<evidence type="ECO:0000313" key="3">
    <source>
        <dbReference type="Proteomes" id="UP001501425"/>
    </source>
</evidence>
<organism evidence="1 3">
    <name type="scientific">Halorubrum ejinorense</name>
    <dbReference type="NCBI Taxonomy" id="425309"/>
    <lineage>
        <taxon>Archaea</taxon>
        <taxon>Methanobacteriati</taxon>
        <taxon>Methanobacteriota</taxon>
        <taxon>Stenosarchaea group</taxon>
        <taxon>Halobacteria</taxon>
        <taxon>Halobacteriales</taxon>
        <taxon>Haloferacaceae</taxon>
        <taxon>Halorubrum</taxon>
    </lineage>
</organism>
<comment type="caution">
    <text evidence="1">The sequence shown here is derived from an EMBL/GenBank/DDBJ whole genome shotgun (WGS) entry which is preliminary data.</text>
</comment>
<dbReference type="AlphaFoldDB" id="A0AAV3SX77"/>
<protein>
    <submittedName>
        <fullName evidence="1">Uncharacterized protein</fullName>
    </submittedName>
</protein>
<name>A0AAV3SX77_9EURY</name>
<proteinExistence type="predicted"/>
<dbReference type="Proteomes" id="UP001567571">
    <property type="component" value="Unassembled WGS sequence"/>
</dbReference>
<reference evidence="1" key="2">
    <citation type="submission" date="2023-12" db="EMBL/GenBank/DDBJ databases">
        <authorList>
            <person name="Sun Q."/>
            <person name="Inoue M."/>
        </authorList>
    </citation>
    <scope>NUCLEOTIDE SEQUENCE</scope>
    <source>
        <strain evidence="1">JCM 14265</strain>
    </source>
</reference>
<dbReference type="Proteomes" id="UP001501425">
    <property type="component" value="Unassembled WGS sequence"/>
</dbReference>
<evidence type="ECO:0000313" key="4">
    <source>
        <dbReference type="Proteomes" id="UP001567571"/>
    </source>
</evidence>
<evidence type="ECO:0000313" key="2">
    <source>
        <dbReference type="EMBL" id="MEZ3167751.1"/>
    </source>
</evidence>
<accession>A0AAV3SX77</accession>
<dbReference type="EMBL" id="BAAADQ010000016">
    <property type="protein sequence ID" value="GAA0554153.1"/>
    <property type="molecule type" value="Genomic_DNA"/>
</dbReference>
<dbReference type="EMBL" id="JBEDNW010000005">
    <property type="protein sequence ID" value="MEZ3167751.1"/>
    <property type="molecule type" value="Genomic_DNA"/>
</dbReference>
<dbReference type="InterPro" id="IPR006311">
    <property type="entry name" value="TAT_signal"/>
</dbReference>